<feature type="compositionally biased region" description="Polar residues" evidence="1">
    <location>
        <begin position="35"/>
        <end position="48"/>
    </location>
</feature>
<comment type="caution">
    <text evidence="2">The sequence shown here is derived from an EMBL/GenBank/DDBJ whole genome shotgun (WGS) entry which is preliminary data.</text>
</comment>
<dbReference type="EMBL" id="CAJOBR010007330">
    <property type="protein sequence ID" value="CAF4861099.1"/>
    <property type="molecule type" value="Genomic_DNA"/>
</dbReference>
<gene>
    <name evidence="2" type="ORF">QYT958_LOCUS27926</name>
</gene>
<dbReference type="Proteomes" id="UP000663848">
    <property type="component" value="Unassembled WGS sequence"/>
</dbReference>
<evidence type="ECO:0000313" key="3">
    <source>
        <dbReference type="Proteomes" id="UP000663848"/>
    </source>
</evidence>
<dbReference type="AlphaFoldDB" id="A0A821SN87"/>
<reference evidence="2" key="1">
    <citation type="submission" date="2021-02" db="EMBL/GenBank/DDBJ databases">
        <authorList>
            <person name="Nowell W R."/>
        </authorList>
    </citation>
    <scope>NUCLEOTIDE SEQUENCE</scope>
</reference>
<evidence type="ECO:0000313" key="2">
    <source>
        <dbReference type="EMBL" id="CAF4861099.1"/>
    </source>
</evidence>
<protein>
    <submittedName>
        <fullName evidence="2">Uncharacterized protein</fullName>
    </submittedName>
</protein>
<name>A0A821SN87_9BILA</name>
<proteinExistence type="predicted"/>
<feature type="region of interest" description="Disordered" evidence="1">
    <location>
        <begin position="1"/>
        <end position="50"/>
    </location>
</feature>
<accession>A0A821SN87</accession>
<organism evidence="2 3">
    <name type="scientific">Rotaria socialis</name>
    <dbReference type="NCBI Taxonomy" id="392032"/>
    <lineage>
        <taxon>Eukaryota</taxon>
        <taxon>Metazoa</taxon>
        <taxon>Spiralia</taxon>
        <taxon>Gnathifera</taxon>
        <taxon>Rotifera</taxon>
        <taxon>Eurotatoria</taxon>
        <taxon>Bdelloidea</taxon>
        <taxon>Philodinida</taxon>
        <taxon>Philodinidae</taxon>
        <taxon>Rotaria</taxon>
    </lineage>
</organism>
<evidence type="ECO:0000256" key="1">
    <source>
        <dbReference type="SAM" id="MobiDB-lite"/>
    </source>
</evidence>
<sequence length="84" mass="9064">MASKSGAVGTNMPAALEGNTAGAISENYKGKPRNANPQHPHNPENSQPVADGLKIICNNVAKKNVKRNNNFSFVFYHLSYSSTF</sequence>